<organism evidence="2 3">
    <name type="scientific">Lasiosphaeris hirsuta</name>
    <dbReference type="NCBI Taxonomy" id="260670"/>
    <lineage>
        <taxon>Eukaryota</taxon>
        <taxon>Fungi</taxon>
        <taxon>Dikarya</taxon>
        <taxon>Ascomycota</taxon>
        <taxon>Pezizomycotina</taxon>
        <taxon>Sordariomycetes</taxon>
        <taxon>Sordariomycetidae</taxon>
        <taxon>Sordariales</taxon>
        <taxon>Lasiosphaeriaceae</taxon>
        <taxon>Lasiosphaeris</taxon>
    </lineage>
</organism>
<dbReference type="AlphaFoldDB" id="A0AA40ARM8"/>
<reference evidence="2" key="1">
    <citation type="submission" date="2023-06" db="EMBL/GenBank/DDBJ databases">
        <title>Genome-scale phylogeny and comparative genomics of the fungal order Sordariales.</title>
        <authorList>
            <consortium name="Lawrence Berkeley National Laboratory"/>
            <person name="Hensen N."/>
            <person name="Bonometti L."/>
            <person name="Westerberg I."/>
            <person name="Brannstrom I.O."/>
            <person name="Guillou S."/>
            <person name="Cros-Aarteil S."/>
            <person name="Calhoun S."/>
            <person name="Haridas S."/>
            <person name="Kuo A."/>
            <person name="Mondo S."/>
            <person name="Pangilinan J."/>
            <person name="Riley R."/>
            <person name="Labutti K."/>
            <person name="Andreopoulos B."/>
            <person name="Lipzen A."/>
            <person name="Chen C."/>
            <person name="Yanf M."/>
            <person name="Daum C."/>
            <person name="Ng V."/>
            <person name="Clum A."/>
            <person name="Steindorff A."/>
            <person name="Ohm R."/>
            <person name="Martin F."/>
            <person name="Silar P."/>
            <person name="Natvig D."/>
            <person name="Lalanne C."/>
            <person name="Gautier V."/>
            <person name="Ament-Velasquez S.L."/>
            <person name="Kruys A."/>
            <person name="Hutchinson M.I."/>
            <person name="Powell A.J."/>
            <person name="Barry K."/>
            <person name="Miller A.N."/>
            <person name="Grigoriev I.V."/>
            <person name="Debuchy R."/>
            <person name="Gladieux P."/>
            <person name="Thoren M.H."/>
            <person name="Johannesson H."/>
        </authorList>
    </citation>
    <scope>NUCLEOTIDE SEQUENCE</scope>
    <source>
        <strain evidence="2">SMH4607-1</strain>
    </source>
</reference>
<evidence type="ECO:0000256" key="1">
    <source>
        <dbReference type="SAM" id="Phobius"/>
    </source>
</evidence>
<sequence length="289" mass="31648">MANTCAIPGTPELYGLGIRLSFYLLWLCMILSRWPPGRGIFFCTWAAHLLLAFAVFIGLVIKKSASRTLTTAEVYVTILLVSATVCYARVPYCTWRVITGFRRDLDPGLYSYPPARKRGKEGVPGGGCLGLAEISLLCCIIGLQLWFWIDGVDSDALSSRVDCEEKQQLGFLFAPVDLRSSTFRALNAIIVVAVLFGTIIITMADLGLLSKGPKRSSKKRRRRKVSPLQKAALKQLQTFCNLAVAAVLITAIELTILWNGIPAATQHPTMAMATVVRLHHPLGVVVEVA</sequence>
<feature type="transmembrane region" description="Helical" evidence="1">
    <location>
        <begin position="73"/>
        <end position="92"/>
    </location>
</feature>
<keyword evidence="3" id="KW-1185">Reference proteome</keyword>
<dbReference type="EMBL" id="JAUKUA010000003">
    <property type="protein sequence ID" value="KAK0720735.1"/>
    <property type="molecule type" value="Genomic_DNA"/>
</dbReference>
<name>A0AA40ARM8_9PEZI</name>
<feature type="transmembrane region" description="Helical" evidence="1">
    <location>
        <begin position="13"/>
        <end position="32"/>
    </location>
</feature>
<feature type="transmembrane region" description="Helical" evidence="1">
    <location>
        <begin position="39"/>
        <end position="61"/>
    </location>
</feature>
<keyword evidence="1" id="KW-0812">Transmembrane</keyword>
<feature type="transmembrane region" description="Helical" evidence="1">
    <location>
        <begin position="185"/>
        <end position="210"/>
    </location>
</feature>
<keyword evidence="1" id="KW-1133">Transmembrane helix</keyword>
<keyword evidence="1" id="KW-0472">Membrane</keyword>
<feature type="transmembrane region" description="Helical" evidence="1">
    <location>
        <begin position="231"/>
        <end position="252"/>
    </location>
</feature>
<protein>
    <submittedName>
        <fullName evidence="2">Uncharacterized protein</fullName>
    </submittedName>
</protein>
<evidence type="ECO:0000313" key="2">
    <source>
        <dbReference type="EMBL" id="KAK0720735.1"/>
    </source>
</evidence>
<proteinExistence type="predicted"/>
<evidence type="ECO:0000313" key="3">
    <source>
        <dbReference type="Proteomes" id="UP001172102"/>
    </source>
</evidence>
<accession>A0AA40ARM8</accession>
<gene>
    <name evidence="2" type="ORF">B0H67DRAFT_643951</name>
</gene>
<comment type="caution">
    <text evidence="2">The sequence shown here is derived from an EMBL/GenBank/DDBJ whole genome shotgun (WGS) entry which is preliminary data.</text>
</comment>
<feature type="transmembrane region" description="Helical" evidence="1">
    <location>
        <begin position="126"/>
        <end position="149"/>
    </location>
</feature>
<dbReference type="Proteomes" id="UP001172102">
    <property type="component" value="Unassembled WGS sequence"/>
</dbReference>